<keyword evidence="1" id="KW-0805">Transcription regulation</keyword>
<dbReference type="PANTHER" id="PTHR33164:SF57">
    <property type="entry name" value="MARR-FAMILY TRANSCRIPTIONAL REGULATOR"/>
    <property type="match status" value="1"/>
</dbReference>
<keyword evidence="2 5" id="KW-0238">DNA-binding</keyword>
<evidence type="ECO:0000313" key="5">
    <source>
        <dbReference type="EMBL" id="MDQ0443962.1"/>
    </source>
</evidence>
<proteinExistence type="predicted"/>
<protein>
    <submittedName>
        <fullName evidence="5">DNA-binding MarR family transcriptional regulator</fullName>
    </submittedName>
</protein>
<organism evidence="5 6">
    <name type="scientific">Methylobacterium persicinum</name>
    <dbReference type="NCBI Taxonomy" id="374426"/>
    <lineage>
        <taxon>Bacteria</taxon>
        <taxon>Pseudomonadati</taxon>
        <taxon>Pseudomonadota</taxon>
        <taxon>Alphaproteobacteria</taxon>
        <taxon>Hyphomicrobiales</taxon>
        <taxon>Methylobacteriaceae</taxon>
        <taxon>Methylobacterium</taxon>
    </lineage>
</organism>
<evidence type="ECO:0000313" key="6">
    <source>
        <dbReference type="Proteomes" id="UP001236369"/>
    </source>
</evidence>
<evidence type="ECO:0000256" key="2">
    <source>
        <dbReference type="ARBA" id="ARBA00023125"/>
    </source>
</evidence>
<dbReference type="InterPro" id="IPR036390">
    <property type="entry name" value="WH_DNA-bd_sf"/>
</dbReference>
<dbReference type="PROSITE" id="PS01117">
    <property type="entry name" value="HTH_MARR_1"/>
    <property type="match status" value="1"/>
</dbReference>
<dbReference type="InterPro" id="IPR000835">
    <property type="entry name" value="HTH_MarR-typ"/>
</dbReference>
<evidence type="ECO:0000256" key="1">
    <source>
        <dbReference type="ARBA" id="ARBA00023015"/>
    </source>
</evidence>
<dbReference type="InterPro" id="IPR023187">
    <property type="entry name" value="Tscrpt_reg_MarR-type_CS"/>
</dbReference>
<accession>A0ABU0HNQ8</accession>
<dbReference type="Pfam" id="PF12802">
    <property type="entry name" value="MarR_2"/>
    <property type="match status" value="1"/>
</dbReference>
<dbReference type="InterPro" id="IPR036388">
    <property type="entry name" value="WH-like_DNA-bd_sf"/>
</dbReference>
<dbReference type="InterPro" id="IPR039422">
    <property type="entry name" value="MarR/SlyA-like"/>
</dbReference>
<sequence length="158" mass="16571">MSATRNGEDDGLSQAQYASLAAFRYCLRRFQAFSEGEAARAGLPSQQHQALLTLAGHAGSRPATVGLLAEQLLIAPHTAAELVARMVDGGLLTKARGVEDRRRTELSLTPRASALLHDLTAAHLRELRDLGPALVGALGAALTGAAEKPTQSPPTTRA</sequence>
<dbReference type="SUPFAM" id="SSF46785">
    <property type="entry name" value="Winged helix' DNA-binding domain"/>
    <property type="match status" value="1"/>
</dbReference>
<dbReference type="PANTHER" id="PTHR33164">
    <property type="entry name" value="TRANSCRIPTIONAL REGULATOR, MARR FAMILY"/>
    <property type="match status" value="1"/>
</dbReference>
<gene>
    <name evidence="5" type="ORF">QO016_003470</name>
</gene>
<dbReference type="GO" id="GO:0003677">
    <property type="term" value="F:DNA binding"/>
    <property type="evidence" value="ECO:0007669"/>
    <property type="project" value="UniProtKB-KW"/>
</dbReference>
<dbReference type="Gene3D" id="1.10.10.10">
    <property type="entry name" value="Winged helix-like DNA-binding domain superfamily/Winged helix DNA-binding domain"/>
    <property type="match status" value="1"/>
</dbReference>
<reference evidence="5 6" key="1">
    <citation type="submission" date="2023-07" db="EMBL/GenBank/DDBJ databases">
        <title>Genomic Encyclopedia of Type Strains, Phase IV (KMG-IV): sequencing the most valuable type-strain genomes for metagenomic binning, comparative biology and taxonomic classification.</title>
        <authorList>
            <person name="Goeker M."/>
        </authorList>
    </citation>
    <scope>NUCLEOTIDE SEQUENCE [LARGE SCALE GENOMIC DNA]</scope>
    <source>
        <strain evidence="5 6">DSM 19562</strain>
    </source>
</reference>
<dbReference type="RefSeq" id="WP_238249326.1">
    <property type="nucleotide sequence ID" value="NZ_BPQX01000028.1"/>
</dbReference>
<evidence type="ECO:0000259" key="4">
    <source>
        <dbReference type="SMART" id="SM00347"/>
    </source>
</evidence>
<dbReference type="Proteomes" id="UP001236369">
    <property type="component" value="Unassembled WGS sequence"/>
</dbReference>
<evidence type="ECO:0000256" key="3">
    <source>
        <dbReference type="ARBA" id="ARBA00023163"/>
    </source>
</evidence>
<dbReference type="SMART" id="SM00347">
    <property type="entry name" value="HTH_MARR"/>
    <property type="match status" value="1"/>
</dbReference>
<feature type="domain" description="HTH marR-type" evidence="4">
    <location>
        <begin position="36"/>
        <end position="135"/>
    </location>
</feature>
<keyword evidence="6" id="KW-1185">Reference proteome</keyword>
<dbReference type="EMBL" id="JAUSVV010000009">
    <property type="protein sequence ID" value="MDQ0443962.1"/>
    <property type="molecule type" value="Genomic_DNA"/>
</dbReference>
<comment type="caution">
    <text evidence="5">The sequence shown here is derived from an EMBL/GenBank/DDBJ whole genome shotgun (WGS) entry which is preliminary data.</text>
</comment>
<name>A0ABU0HNQ8_9HYPH</name>
<keyword evidence="3" id="KW-0804">Transcription</keyword>